<reference evidence="1" key="1">
    <citation type="submission" date="2022-03" db="EMBL/GenBank/DDBJ databases">
        <authorList>
            <person name="Lindestad O."/>
        </authorList>
    </citation>
    <scope>NUCLEOTIDE SEQUENCE</scope>
</reference>
<evidence type="ECO:0000313" key="2">
    <source>
        <dbReference type="Proteomes" id="UP000838756"/>
    </source>
</evidence>
<dbReference type="OrthoDB" id="70763at2759"/>
<dbReference type="GO" id="GO:0000387">
    <property type="term" value="P:spliceosomal snRNP assembly"/>
    <property type="evidence" value="ECO:0007669"/>
    <property type="project" value="TreeGrafter"/>
</dbReference>
<dbReference type="Gene3D" id="2.30.30.100">
    <property type="match status" value="1"/>
</dbReference>
<sequence>MEGRDSKSIMIMTSENELTSDQEARFELRESFLQAIINLKGTPCKILTYEQSTLDATFSGWNPNGSEILVTDLTTPANVKMVSAILRTPDVIAVHFDITKE</sequence>
<dbReference type="PANTHER" id="PTHR14679:SF1">
    <property type="entry name" value="GEM-ASSOCIATED PROTEIN 7"/>
    <property type="match status" value="1"/>
</dbReference>
<name>A0A8S4RDM5_9NEOP</name>
<accession>A0A8S4RDM5</accession>
<protein>
    <submittedName>
        <fullName evidence="1">Jg18981 protein</fullName>
    </submittedName>
</protein>
<dbReference type="InterPro" id="IPR020338">
    <property type="entry name" value="SMN_gemin7"/>
</dbReference>
<organism evidence="1 2">
    <name type="scientific">Pararge aegeria aegeria</name>
    <dbReference type="NCBI Taxonomy" id="348720"/>
    <lineage>
        <taxon>Eukaryota</taxon>
        <taxon>Metazoa</taxon>
        <taxon>Ecdysozoa</taxon>
        <taxon>Arthropoda</taxon>
        <taxon>Hexapoda</taxon>
        <taxon>Insecta</taxon>
        <taxon>Pterygota</taxon>
        <taxon>Neoptera</taxon>
        <taxon>Endopterygota</taxon>
        <taxon>Lepidoptera</taxon>
        <taxon>Glossata</taxon>
        <taxon>Ditrysia</taxon>
        <taxon>Papilionoidea</taxon>
        <taxon>Nymphalidae</taxon>
        <taxon>Satyrinae</taxon>
        <taxon>Satyrini</taxon>
        <taxon>Parargina</taxon>
        <taxon>Pararge</taxon>
    </lineage>
</organism>
<dbReference type="AlphaFoldDB" id="A0A8S4RDM5"/>
<dbReference type="GO" id="GO:0034719">
    <property type="term" value="C:SMN-Sm protein complex"/>
    <property type="evidence" value="ECO:0007669"/>
    <property type="project" value="InterPro"/>
</dbReference>
<keyword evidence="2" id="KW-1185">Reference proteome</keyword>
<proteinExistence type="predicted"/>
<gene>
    <name evidence="1" type="primary">jg18981</name>
    <name evidence="1" type="ORF">PAEG_LOCUS12675</name>
</gene>
<comment type="caution">
    <text evidence="1">The sequence shown here is derived from an EMBL/GenBank/DDBJ whole genome shotgun (WGS) entry which is preliminary data.</text>
</comment>
<evidence type="ECO:0000313" key="1">
    <source>
        <dbReference type="EMBL" id="CAH2234982.1"/>
    </source>
</evidence>
<dbReference type="Proteomes" id="UP000838756">
    <property type="component" value="Unassembled WGS sequence"/>
</dbReference>
<dbReference type="PANTHER" id="PTHR14679">
    <property type="entry name" value="GEM-ASSOCIATED PROTEIN 7"/>
    <property type="match status" value="1"/>
</dbReference>
<dbReference type="EMBL" id="CAKXAJ010025106">
    <property type="protein sequence ID" value="CAH2234982.1"/>
    <property type="molecule type" value="Genomic_DNA"/>
</dbReference>
<dbReference type="Pfam" id="PF11095">
    <property type="entry name" value="Gemin7"/>
    <property type="match status" value="1"/>
</dbReference>